<keyword evidence="2" id="KW-1185">Reference proteome</keyword>
<sequence length="191" mass="23206">MESVVIITTCNNYDYFIYYLDMLSKRTKLSIDTKYIEGFLKFKKDTNNNYEILFQYFNIIKRYFEYIYANDSSNNNKYCRYINYWIKTHFKEDPIIDTDPMIAYSDDYAKNYISILNKKMKNNCKIENIDEDIYIIIGNLYKICDNYTGILYYIRNNAQEYKIINNIKSLIEEYNKLITPIQYSKDNDFLN</sequence>
<accession>A0A1Y1JTY1</accession>
<dbReference type="GeneID" id="39745375"/>
<name>A0A1Y1JTY1_PLAGO</name>
<dbReference type="EMBL" id="BDQF01000445">
    <property type="protein sequence ID" value="GAW84567.1"/>
    <property type="molecule type" value="Genomic_DNA"/>
</dbReference>
<evidence type="ECO:0000313" key="1">
    <source>
        <dbReference type="EMBL" id="GAW84567.1"/>
    </source>
</evidence>
<dbReference type="AlphaFoldDB" id="A0A1Y1JTY1"/>
<evidence type="ECO:0000313" key="2">
    <source>
        <dbReference type="Proteomes" id="UP000195521"/>
    </source>
</evidence>
<evidence type="ECO:0008006" key="3">
    <source>
        <dbReference type="Google" id="ProtNLM"/>
    </source>
</evidence>
<organism evidence="1 2">
    <name type="scientific">Plasmodium gonderi</name>
    <dbReference type="NCBI Taxonomy" id="77519"/>
    <lineage>
        <taxon>Eukaryota</taxon>
        <taxon>Sar</taxon>
        <taxon>Alveolata</taxon>
        <taxon>Apicomplexa</taxon>
        <taxon>Aconoidasida</taxon>
        <taxon>Haemosporida</taxon>
        <taxon>Plasmodiidae</taxon>
        <taxon>Plasmodium</taxon>
        <taxon>Plasmodium (Plasmodium)</taxon>
    </lineage>
</organism>
<dbReference type="RefSeq" id="XP_028547156.1">
    <property type="nucleotide sequence ID" value="XM_028691355.1"/>
</dbReference>
<proteinExistence type="predicted"/>
<reference evidence="2" key="1">
    <citation type="submission" date="2017-04" db="EMBL/GenBank/DDBJ databases">
        <title>Plasmodium gonderi genome.</title>
        <authorList>
            <person name="Arisue N."/>
            <person name="Honma H."/>
            <person name="Kawai S."/>
            <person name="Tougan T."/>
            <person name="Tanabe K."/>
            <person name="Horii T."/>
        </authorList>
    </citation>
    <scope>NUCLEOTIDE SEQUENCE [LARGE SCALE GENOMIC DNA]</scope>
    <source>
        <strain evidence="2">ATCC 30045</strain>
    </source>
</reference>
<comment type="caution">
    <text evidence="1">The sequence shown here is derived from an EMBL/GenBank/DDBJ whole genome shotgun (WGS) entry which is preliminary data.</text>
</comment>
<gene>
    <name evidence="1" type="ORF">PGO_003720</name>
</gene>
<dbReference type="Proteomes" id="UP000195521">
    <property type="component" value="Unassembled WGS sequence"/>
</dbReference>
<dbReference type="OrthoDB" id="388250at2759"/>
<protein>
    <recommendedName>
        <fullName evidence="3">Variable surface protein</fullName>
    </recommendedName>
</protein>